<evidence type="ECO:0000313" key="6">
    <source>
        <dbReference type="EMBL" id="MBB5091407.1"/>
    </source>
</evidence>
<evidence type="ECO:0000256" key="4">
    <source>
        <dbReference type="SAM" id="MobiDB-lite"/>
    </source>
</evidence>
<keyword evidence="1" id="KW-0805">Transcription regulation</keyword>
<proteinExistence type="predicted"/>
<dbReference type="SMART" id="SM00530">
    <property type="entry name" value="HTH_XRE"/>
    <property type="match status" value="1"/>
</dbReference>
<keyword evidence="7" id="KW-1185">Reference proteome</keyword>
<dbReference type="InterPro" id="IPR010982">
    <property type="entry name" value="Lambda_DNA-bd_dom_sf"/>
</dbReference>
<organism evidence="6 7">
    <name type="scientific">Pseudochrobactrum saccharolyticum</name>
    <dbReference type="NCBI Taxonomy" id="354352"/>
    <lineage>
        <taxon>Bacteria</taxon>
        <taxon>Pseudomonadati</taxon>
        <taxon>Pseudomonadota</taxon>
        <taxon>Alphaproteobacteria</taxon>
        <taxon>Hyphomicrobiales</taxon>
        <taxon>Brucellaceae</taxon>
        <taxon>Pseudochrobactrum</taxon>
    </lineage>
</organism>
<dbReference type="InterPro" id="IPR001387">
    <property type="entry name" value="Cro/C1-type_HTH"/>
</dbReference>
<evidence type="ECO:0000256" key="1">
    <source>
        <dbReference type="ARBA" id="ARBA00023015"/>
    </source>
</evidence>
<reference evidence="6 7" key="1">
    <citation type="submission" date="2020-08" db="EMBL/GenBank/DDBJ databases">
        <title>Genomic Encyclopedia of Type Strains, Phase IV (KMG-IV): sequencing the most valuable type-strain genomes for metagenomic binning, comparative biology and taxonomic classification.</title>
        <authorList>
            <person name="Goeker M."/>
        </authorList>
    </citation>
    <scope>NUCLEOTIDE SEQUENCE [LARGE SCALE GENOMIC DNA]</scope>
    <source>
        <strain evidence="6 7">DSM 25620</strain>
    </source>
</reference>
<keyword evidence="3" id="KW-0804">Transcription</keyword>
<dbReference type="EMBL" id="JACHIL010000003">
    <property type="protein sequence ID" value="MBB5091407.1"/>
    <property type="molecule type" value="Genomic_DNA"/>
</dbReference>
<dbReference type="PANTHER" id="PTHR40661:SF3">
    <property type="entry name" value="FELS-1 PROPHAGE TRANSCRIPTIONAL REGULATOR"/>
    <property type="match status" value="1"/>
</dbReference>
<accession>A0A7W8AJC9</accession>
<dbReference type="Proteomes" id="UP000531231">
    <property type="component" value="Unassembled WGS sequence"/>
</dbReference>
<dbReference type="Gene3D" id="1.10.260.40">
    <property type="entry name" value="lambda repressor-like DNA-binding domains"/>
    <property type="match status" value="1"/>
</dbReference>
<dbReference type="RefSeq" id="WP_246176100.1">
    <property type="nucleotide sequence ID" value="NZ_JACHIL010000003.1"/>
</dbReference>
<keyword evidence="2" id="KW-0238">DNA-binding</keyword>
<protein>
    <submittedName>
        <fullName evidence="6">Phage repressor protein C with HTH and peptisase S24 domain</fullName>
    </submittedName>
</protein>
<feature type="domain" description="HTH cro/C1-type" evidence="5">
    <location>
        <begin position="34"/>
        <end position="88"/>
    </location>
</feature>
<evidence type="ECO:0000313" key="7">
    <source>
        <dbReference type="Proteomes" id="UP000531231"/>
    </source>
</evidence>
<evidence type="ECO:0000256" key="3">
    <source>
        <dbReference type="ARBA" id="ARBA00023163"/>
    </source>
</evidence>
<feature type="region of interest" description="Disordered" evidence="4">
    <location>
        <begin position="91"/>
        <end position="138"/>
    </location>
</feature>
<dbReference type="SUPFAM" id="SSF47413">
    <property type="entry name" value="lambda repressor-like DNA-binding domains"/>
    <property type="match status" value="1"/>
</dbReference>
<gene>
    <name evidence="6" type="ORF">HNQ68_001948</name>
</gene>
<dbReference type="Pfam" id="PF01381">
    <property type="entry name" value="HTH_3"/>
    <property type="match status" value="1"/>
</dbReference>
<comment type="caution">
    <text evidence="6">The sequence shown here is derived from an EMBL/GenBank/DDBJ whole genome shotgun (WGS) entry which is preliminary data.</text>
</comment>
<dbReference type="CDD" id="cd00093">
    <property type="entry name" value="HTH_XRE"/>
    <property type="match status" value="1"/>
</dbReference>
<evidence type="ECO:0000256" key="2">
    <source>
        <dbReference type="ARBA" id="ARBA00023125"/>
    </source>
</evidence>
<name>A0A7W8AJC9_9HYPH</name>
<dbReference type="AlphaFoldDB" id="A0A7W8AJC9"/>
<dbReference type="InterPro" id="IPR036286">
    <property type="entry name" value="LexA/Signal_pep-like_sf"/>
</dbReference>
<dbReference type="Pfam" id="PF00717">
    <property type="entry name" value="Peptidase_S24"/>
    <property type="match status" value="1"/>
</dbReference>
<dbReference type="PANTHER" id="PTHR40661">
    <property type="match status" value="1"/>
</dbReference>
<dbReference type="CDD" id="cd06529">
    <property type="entry name" value="S24_LexA-like"/>
    <property type="match status" value="1"/>
</dbReference>
<dbReference type="SUPFAM" id="SSF51306">
    <property type="entry name" value="LexA/Signal peptidase"/>
    <property type="match status" value="1"/>
</dbReference>
<dbReference type="GO" id="GO:0003677">
    <property type="term" value="F:DNA binding"/>
    <property type="evidence" value="ECO:0007669"/>
    <property type="project" value="UniProtKB-KW"/>
</dbReference>
<dbReference type="InterPro" id="IPR039418">
    <property type="entry name" value="LexA-like"/>
</dbReference>
<dbReference type="PROSITE" id="PS50943">
    <property type="entry name" value="HTH_CROC1"/>
    <property type="match status" value="1"/>
</dbReference>
<evidence type="ECO:0000259" key="5">
    <source>
        <dbReference type="PROSITE" id="PS50943"/>
    </source>
</evidence>
<dbReference type="InterPro" id="IPR015927">
    <property type="entry name" value="Peptidase_S24_S26A/B/C"/>
</dbReference>
<sequence>MIASISFDESYSFERHSLQMKEEHLDSTAIGQRIKALRSESLGLSQEAFARLLGVTRGAVGNWELGKGIKFENIQKMAVILNQPVEWIATGRGQLPSNSSKAEPSEDKPSKPRLVSSFDPDDDVQSGNGYTREHWKPHTSGAIPELDVKLGAGNGTIGEVINLPVGDNSVSGHKVIREWLIPVDYLQDEIKASPRHSTIMEVIGDSMQPTYLPGDRVIVDLSQDTMSADTVYAISYDDEPPQIKRLQKVPFSDPKQVKIISDNPILETFSVELDKLTIIGRICGHIARK</sequence>
<dbReference type="Gene3D" id="2.10.109.10">
    <property type="entry name" value="Umud Fragment, subunit A"/>
    <property type="match status" value="1"/>
</dbReference>